<organism evidence="2 3">
    <name type="scientific">Alloacidobacterium dinghuense</name>
    <dbReference type="NCBI Taxonomy" id="2763107"/>
    <lineage>
        <taxon>Bacteria</taxon>
        <taxon>Pseudomonadati</taxon>
        <taxon>Acidobacteriota</taxon>
        <taxon>Terriglobia</taxon>
        <taxon>Terriglobales</taxon>
        <taxon>Acidobacteriaceae</taxon>
        <taxon>Alloacidobacterium</taxon>
    </lineage>
</organism>
<evidence type="ECO:0000259" key="1">
    <source>
        <dbReference type="Pfam" id="PF05598"/>
    </source>
</evidence>
<dbReference type="EMBL" id="CP060394">
    <property type="protein sequence ID" value="QNI33975.1"/>
    <property type="molecule type" value="Genomic_DNA"/>
</dbReference>
<feature type="domain" description="Transposase InsH N-terminal" evidence="1">
    <location>
        <begin position="42"/>
        <end position="88"/>
    </location>
</feature>
<evidence type="ECO:0000313" key="3">
    <source>
        <dbReference type="Proteomes" id="UP000515312"/>
    </source>
</evidence>
<protein>
    <submittedName>
        <fullName evidence="2">Transposase</fullName>
    </submittedName>
</protein>
<dbReference type="RefSeq" id="WP_186745764.1">
    <property type="nucleotide sequence ID" value="NZ_CP060394.1"/>
</dbReference>
<gene>
    <name evidence="2" type="ORF">H7849_08740</name>
</gene>
<accession>A0A7G8BN55</accession>
<name>A0A7G8BN55_9BACT</name>
<keyword evidence="3" id="KW-1185">Reference proteome</keyword>
<proteinExistence type="predicted"/>
<dbReference type="AlphaFoldDB" id="A0A7G8BN55"/>
<reference evidence="2 3" key="1">
    <citation type="submission" date="2020-08" db="EMBL/GenBank/DDBJ databases">
        <title>Edaphobacter telluris sp. nov. and Acidobacterium dinghuensis sp. nov., two acidobacteria isolated from forest soil.</title>
        <authorList>
            <person name="Fu J."/>
            <person name="Qiu L."/>
        </authorList>
    </citation>
    <scope>NUCLEOTIDE SEQUENCE [LARGE SCALE GENOMIC DNA]</scope>
    <source>
        <strain evidence="2">4Y35</strain>
    </source>
</reference>
<sequence>MAPFCFCVIAAVATFTLWKWTYLRLPKANSRALIIVFIESSSIDLELWRRILLIGYLYGISSERKVVEELRKNLVCRWFTGLDFDEEVHTTPRFRIAMEASRIESARSRSRKLWLDAWQLNWCAGASCQ</sequence>
<dbReference type="Proteomes" id="UP000515312">
    <property type="component" value="Chromosome"/>
</dbReference>
<evidence type="ECO:0000313" key="2">
    <source>
        <dbReference type="EMBL" id="QNI33975.1"/>
    </source>
</evidence>
<dbReference type="InterPro" id="IPR008490">
    <property type="entry name" value="Transposase_InsH_N"/>
</dbReference>
<dbReference type="KEGG" id="adin:H7849_08740"/>
<dbReference type="Pfam" id="PF05598">
    <property type="entry name" value="DUF772"/>
    <property type="match status" value="1"/>
</dbReference>